<dbReference type="CDD" id="cd02696">
    <property type="entry name" value="MurNAc-LAA"/>
    <property type="match status" value="1"/>
</dbReference>
<protein>
    <recommendedName>
        <fullName evidence="2">N-acetylmuramoyl-L-alanine amidase</fullName>
        <ecNumber evidence="2">3.5.1.28</ecNumber>
    </recommendedName>
</protein>
<dbReference type="EMBL" id="JBBKXY010000002">
    <property type="protein sequence ID" value="MFD3293200.1"/>
    <property type="molecule type" value="Genomic_DNA"/>
</dbReference>
<dbReference type="GO" id="GO:0008745">
    <property type="term" value="F:N-acetylmuramoyl-L-alanine amidase activity"/>
    <property type="evidence" value="ECO:0007669"/>
    <property type="project" value="UniProtKB-EC"/>
</dbReference>
<dbReference type="PANTHER" id="PTHR30404">
    <property type="entry name" value="N-ACETYLMURAMOYL-L-ALANINE AMIDASE"/>
    <property type="match status" value="1"/>
</dbReference>
<organism evidence="5 6">
    <name type="scientific">Aquirufa originis</name>
    <dbReference type="NCBI Taxonomy" id="3096514"/>
    <lineage>
        <taxon>Bacteria</taxon>
        <taxon>Pseudomonadati</taxon>
        <taxon>Bacteroidota</taxon>
        <taxon>Cytophagia</taxon>
        <taxon>Cytophagales</taxon>
        <taxon>Flectobacillaceae</taxon>
        <taxon>Aquirufa</taxon>
    </lineage>
</organism>
<evidence type="ECO:0000313" key="6">
    <source>
        <dbReference type="Proteomes" id="UP001598112"/>
    </source>
</evidence>
<evidence type="ECO:0000256" key="1">
    <source>
        <dbReference type="ARBA" id="ARBA00001561"/>
    </source>
</evidence>
<dbReference type="SUPFAM" id="SSF53187">
    <property type="entry name" value="Zn-dependent exopeptidases"/>
    <property type="match status" value="1"/>
</dbReference>
<dbReference type="Pfam" id="PF01520">
    <property type="entry name" value="Amidase_3"/>
    <property type="match status" value="1"/>
</dbReference>
<feature type="domain" description="MurNAc-LAA" evidence="4">
    <location>
        <begin position="100"/>
        <end position="258"/>
    </location>
</feature>
<dbReference type="Gene3D" id="3.40.630.40">
    <property type="entry name" value="Zn-dependent exopeptidases"/>
    <property type="match status" value="1"/>
</dbReference>
<evidence type="ECO:0000256" key="2">
    <source>
        <dbReference type="ARBA" id="ARBA00011901"/>
    </source>
</evidence>
<dbReference type="SMART" id="SM00646">
    <property type="entry name" value="Ami_3"/>
    <property type="match status" value="1"/>
</dbReference>
<dbReference type="InterPro" id="IPR050695">
    <property type="entry name" value="N-acetylmuramoyl_amidase_3"/>
</dbReference>
<dbReference type="EC" id="3.5.1.28" evidence="2"/>
<sequence>MMFNQIKSIGLFFSLGLLLTAWTPSGFQKGDIKNRIKIVCLDAGHGGKDPGCSGPKGSHEGIVTLHIIQELGRKLKAAHPDLKIIYTRDTDTFIELNERANIANRNKADLFISVHCNAAVNKNAYGTETYTMGLHKTDGNLNVAKRENSVILQEKDYQKTYDGFDPNSPLAHIMMANYQSAFMASSVKFASKVEEQFTKTYQRKSFGVKQAGFLVIWRTAMPSVLVETGFLTNPEEENYLASEKGQNEVATAIASAFKAYKEEIEK</sequence>
<gene>
    <name evidence="5" type="ORF">SKC35_05840</name>
</gene>
<name>A0ABW6D4S1_9BACT</name>
<accession>A0ABW6D4S1</accession>
<reference evidence="5 6" key="1">
    <citation type="submission" date="2024-03" db="EMBL/GenBank/DDBJ databases">
        <title>Aquirufa genome sequencing.</title>
        <authorList>
            <person name="Pitt A."/>
            <person name="Hahn M.W."/>
        </authorList>
    </citation>
    <scope>NUCLEOTIDE SEQUENCE [LARGE SCALE GENOMIC DNA]</scope>
    <source>
        <strain evidence="5 6">KTFRIE-69F</strain>
    </source>
</reference>
<proteinExistence type="predicted"/>
<keyword evidence="3 5" id="KW-0378">Hydrolase</keyword>
<evidence type="ECO:0000259" key="4">
    <source>
        <dbReference type="SMART" id="SM00646"/>
    </source>
</evidence>
<dbReference type="InterPro" id="IPR002508">
    <property type="entry name" value="MurNAc-LAA_cat"/>
</dbReference>
<dbReference type="PANTHER" id="PTHR30404:SF0">
    <property type="entry name" value="N-ACETYLMURAMOYL-L-ALANINE AMIDASE AMIC"/>
    <property type="match status" value="1"/>
</dbReference>
<evidence type="ECO:0000313" key="5">
    <source>
        <dbReference type="EMBL" id="MFD3293200.1"/>
    </source>
</evidence>
<comment type="caution">
    <text evidence="5">The sequence shown here is derived from an EMBL/GenBank/DDBJ whole genome shotgun (WGS) entry which is preliminary data.</text>
</comment>
<evidence type="ECO:0000256" key="3">
    <source>
        <dbReference type="ARBA" id="ARBA00022801"/>
    </source>
</evidence>
<keyword evidence="6" id="KW-1185">Reference proteome</keyword>
<comment type="catalytic activity">
    <reaction evidence="1">
        <text>Hydrolyzes the link between N-acetylmuramoyl residues and L-amino acid residues in certain cell-wall glycopeptides.</text>
        <dbReference type="EC" id="3.5.1.28"/>
    </reaction>
</comment>
<dbReference type="Proteomes" id="UP001598112">
    <property type="component" value="Unassembled WGS sequence"/>
</dbReference>